<dbReference type="InterPro" id="IPR018062">
    <property type="entry name" value="HTH_AraC-typ_CS"/>
</dbReference>
<dbReference type="Proteomes" id="UP000624703">
    <property type="component" value="Unassembled WGS sequence"/>
</dbReference>
<feature type="domain" description="HTH araC/xylS-type" evidence="4">
    <location>
        <begin position="194"/>
        <end position="292"/>
    </location>
</feature>
<keyword evidence="2" id="KW-0238">DNA-binding</keyword>
<dbReference type="Gene3D" id="1.10.10.60">
    <property type="entry name" value="Homeodomain-like"/>
    <property type="match status" value="2"/>
</dbReference>
<gene>
    <name evidence="5" type="ORF">JIN82_08080</name>
</gene>
<evidence type="ECO:0000256" key="3">
    <source>
        <dbReference type="ARBA" id="ARBA00023163"/>
    </source>
</evidence>
<keyword evidence="1" id="KW-0805">Transcription regulation</keyword>
<dbReference type="EMBL" id="JAENIM010000039">
    <property type="protein sequence ID" value="MBK1791107.1"/>
    <property type="molecule type" value="Genomic_DNA"/>
</dbReference>
<dbReference type="GO" id="GO:0003700">
    <property type="term" value="F:DNA-binding transcription factor activity"/>
    <property type="evidence" value="ECO:0007669"/>
    <property type="project" value="InterPro"/>
</dbReference>
<dbReference type="PROSITE" id="PS01124">
    <property type="entry name" value="HTH_ARAC_FAMILY_2"/>
    <property type="match status" value="1"/>
</dbReference>
<organism evidence="5 6">
    <name type="scientific">Persicirhabdus sediminis</name>
    <dbReference type="NCBI Taxonomy" id="454144"/>
    <lineage>
        <taxon>Bacteria</taxon>
        <taxon>Pseudomonadati</taxon>
        <taxon>Verrucomicrobiota</taxon>
        <taxon>Verrucomicrobiia</taxon>
        <taxon>Verrucomicrobiales</taxon>
        <taxon>Verrucomicrobiaceae</taxon>
        <taxon>Persicirhabdus</taxon>
    </lineage>
</organism>
<dbReference type="SUPFAM" id="SSF46689">
    <property type="entry name" value="Homeodomain-like"/>
    <property type="match status" value="2"/>
</dbReference>
<dbReference type="AlphaFoldDB" id="A0A8J7MEA1"/>
<evidence type="ECO:0000256" key="1">
    <source>
        <dbReference type="ARBA" id="ARBA00023015"/>
    </source>
</evidence>
<dbReference type="PANTHER" id="PTHR43280:SF28">
    <property type="entry name" value="HTH-TYPE TRANSCRIPTIONAL ACTIVATOR RHAS"/>
    <property type="match status" value="1"/>
</dbReference>
<dbReference type="PANTHER" id="PTHR43280">
    <property type="entry name" value="ARAC-FAMILY TRANSCRIPTIONAL REGULATOR"/>
    <property type="match status" value="1"/>
</dbReference>
<keyword evidence="6" id="KW-1185">Reference proteome</keyword>
<reference evidence="5" key="1">
    <citation type="submission" date="2021-01" db="EMBL/GenBank/DDBJ databases">
        <title>Modified the classification status of verrucomicrobia.</title>
        <authorList>
            <person name="Feng X."/>
        </authorList>
    </citation>
    <scope>NUCLEOTIDE SEQUENCE</scope>
    <source>
        <strain evidence="5">_KCTC 22039</strain>
    </source>
</reference>
<evidence type="ECO:0000256" key="2">
    <source>
        <dbReference type="ARBA" id="ARBA00023125"/>
    </source>
</evidence>
<protein>
    <submittedName>
        <fullName evidence="5">Helix-turn-helix transcriptional regulator</fullName>
    </submittedName>
</protein>
<accession>A0A8J7MEA1</accession>
<dbReference type="PROSITE" id="PS00041">
    <property type="entry name" value="HTH_ARAC_FAMILY_1"/>
    <property type="match status" value="1"/>
</dbReference>
<sequence>MNALHREQIASDGPAAGWKLVYYSSASMLDWSSYLEKNQFHLIWNTSGAGIIFSGDIRMSVTASTFSVCFTGEHIQASRLDDRDRHEWTVLSISKSWLERHLADHLSQLGKQIHDLLYDERTQQKGWYEMRSMTLIEKDLVRDLLDPPASKVVHDLWYQAKVKEIVYTQLLNDNMVSERGAGVVHPKLKQIKVEQAQSWLRENITEPLDLNRLAQHLTWSPYHLSRSFKQLTGRTLSEQLRIMRADYAAELLETGSYNVTEAAMAAGYSSLSHFTKIFVREKGIKPSVYMRKRVRRA</sequence>
<dbReference type="Pfam" id="PF12833">
    <property type="entry name" value="HTH_18"/>
    <property type="match status" value="1"/>
</dbReference>
<evidence type="ECO:0000259" key="4">
    <source>
        <dbReference type="PROSITE" id="PS01124"/>
    </source>
</evidence>
<name>A0A8J7MEA1_9BACT</name>
<proteinExistence type="predicted"/>
<evidence type="ECO:0000313" key="5">
    <source>
        <dbReference type="EMBL" id="MBK1791107.1"/>
    </source>
</evidence>
<dbReference type="GO" id="GO:0043565">
    <property type="term" value="F:sequence-specific DNA binding"/>
    <property type="evidence" value="ECO:0007669"/>
    <property type="project" value="InterPro"/>
</dbReference>
<dbReference type="SMART" id="SM00342">
    <property type="entry name" value="HTH_ARAC"/>
    <property type="match status" value="1"/>
</dbReference>
<evidence type="ECO:0000313" key="6">
    <source>
        <dbReference type="Proteomes" id="UP000624703"/>
    </source>
</evidence>
<keyword evidence="3" id="KW-0804">Transcription</keyword>
<dbReference type="InterPro" id="IPR018060">
    <property type="entry name" value="HTH_AraC"/>
</dbReference>
<comment type="caution">
    <text evidence="5">The sequence shown here is derived from an EMBL/GenBank/DDBJ whole genome shotgun (WGS) entry which is preliminary data.</text>
</comment>
<dbReference type="InterPro" id="IPR009057">
    <property type="entry name" value="Homeodomain-like_sf"/>
</dbReference>
<dbReference type="RefSeq" id="WP_200311121.1">
    <property type="nucleotide sequence ID" value="NZ_JAENIM010000039.1"/>
</dbReference>